<dbReference type="EMBL" id="DF820456">
    <property type="protein sequence ID" value="GAK50617.1"/>
    <property type="molecule type" value="Genomic_DNA"/>
</dbReference>
<dbReference type="STRING" id="1499966.U14_01850"/>
<evidence type="ECO:0000313" key="1">
    <source>
        <dbReference type="EMBL" id="GAK50617.1"/>
    </source>
</evidence>
<reference evidence="1" key="1">
    <citation type="journal article" date="2015" name="PeerJ">
        <title>First genomic representation of candidate bacterial phylum KSB3 points to enhanced environmental sensing as a trigger of wastewater bulking.</title>
        <authorList>
            <person name="Sekiguchi Y."/>
            <person name="Ohashi A."/>
            <person name="Parks D.H."/>
            <person name="Yamauchi T."/>
            <person name="Tyson G.W."/>
            <person name="Hugenholtz P."/>
        </authorList>
    </citation>
    <scope>NUCLEOTIDE SEQUENCE [LARGE SCALE GENOMIC DNA]</scope>
</reference>
<accession>A0A0S6VXP6</accession>
<dbReference type="AlphaFoldDB" id="A0A0S6VXP6"/>
<name>A0A0S6VXP6_9BACT</name>
<dbReference type="Proteomes" id="UP000030700">
    <property type="component" value="Unassembled WGS sequence"/>
</dbReference>
<sequence>MSPIMILTATPAFLPAMKNRKFSFNVQSLLEARKILAKPTFFLDKAFPSLISAELLPKALRKHIKEGRI</sequence>
<protein>
    <submittedName>
        <fullName evidence="1">Uncharacterized protein</fullName>
    </submittedName>
</protein>
<proteinExistence type="predicted"/>
<organism evidence="1">
    <name type="scientific">Candidatus Moduliflexus flocculans</name>
    <dbReference type="NCBI Taxonomy" id="1499966"/>
    <lineage>
        <taxon>Bacteria</taxon>
        <taxon>Candidatus Moduliflexota</taxon>
        <taxon>Candidatus Moduliflexia</taxon>
        <taxon>Candidatus Moduliflexales</taxon>
        <taxon>Candidatus Moduliflexaceae</taxon>
    </lineage>
</organism>
<keyword evidence="2" id="KW-1185">Reference proteome</keyword>
<dbReference type="HOGENOM" id="CLU_2767443_0_0_0"/>
<gene>
    <name evidence="1" type="ORF">U14_01850</name>
</gene>
<evidence type="ECO:0000313" key="2">
    <source>
        <dbReference type="Proteomes" id="UP000030700"/>
    </source>
</evidence>